<accession>A0A422Q883</accession>
<dbReference type="RefSeq" id="XP_029231366.1">
    <property type="nucleotide sequence ID" value="XM_029368498.1"/>
</dbReference>
<dbReference type="SUPFAM" id="SSF56784">
    <property type="entry name" value="HAD-like"/>
    <property type="match status" value="1"/>
</dbReference>
<dbReference type="InterPro" id="IPR036412">
    <property type="entry name" value="HAD-like_sf"/>
</dbReference>
<dbReference type="NCBIfam" id="TIGR01662">
    <property type="entry name" value="HAD-SF-IIIA"/>
    <property type="match status" value="1"/>
</dbReference>
<dbReference type="InterPro" id="IPR013954">
    <property type="entry name" value="PNK3P"/>
</dbReference>
<dbReference type="GO" id="GO:0046404">
    <property type="term" value="F:ATP-dependent polydeoxyribonucleotide 5'-hydroxyl-kinase activity"/>
    <property type="evidence" value="ECO:0007669"/>
    <property type="project" value="TreeGrafter"/>
</dbReference>
<reference evidence="1 2" key="1">
    <citation type="journal article" date="2018" name="BMC Genomics">
        <title>Genomic comparison of Trypanosoma conorhini and Trypanosoma rangeli to Trypanosoma cruzi strains of high and low virulence.</title>
        <authorList>
            <person name="Bradwell K.R."/>
            <person name="Koparde V.N."/>
            <person name="Matveyev A.V."/>
            <person name="Serrano M.G."/>
            <person name="Alves J.M."/>
            <person name="Parikh H."/>
            <person name="Huang B."/>
            <person name="Lee V."/>
            <person name="Espinosa-Alvarez O."/>
            <person name="Ortiz P.A."/>
            <person name="Costa-Martins A.G."/>
            <person name="Teixeira M.M."/>
            <person name="Buck G.A."/>
        </authorList>
    </citation>
    <scope>NUCLEOTIDE SEQUENCE [LARGE SCALE GENOMIC DNA]</scope>
    <source>
        <strain evidence="1 2">025E</strain>
    </source>
</reference>
<gene>
    <name evidence="1" type="ORF">Tco025E_01560</name>
</gene>
<dbReference type="InterPro" id="IPR006549">
    <property type="entry name" value="HAD-SF_hydro_IIIA"/>
</dbReference>
<dbReference type="OrthoDB" id="19045at2759"/>
<dbReference type="PANTHER" id="PTHR12083">
    <property type="entry name" value="BIFUNCTIONAL POLYNUCLEOTIDE PHOSPHATASE/KINASE"/>
    <property type="match status" value="1"/>
</dbReference>
<sequence>MKRARSPSPQELRARALPNSLLSEWKLLHGSVLALLPSADAVRRSLFGVPGKGLHLKVAAFDLDDTLILPRSGAVFPRDSPTDWRWLLPVVPQYLRLLYDAGFMVVILSNQAGIGGKAWNEKKAESVKQKIVNMSEALALPLTVFLATKEDVWRKPNVGMWGLLQDHASAAVSEKLLVARDPPGCALYVGDAAGRKTPTLAGRKKDFSCSDRKFAFNADVPFLTPEQLYRCPPTELFDGDGASAPKAAGKVISKRLLAAAAAPCEVDWGGLGPSELENLPSSYEHLTLHRINAEGERCSFATSAPAVFHRTAQEMVIFVGYPGCGKTTFFSRFLRPAGYIHINRDTLKTKAKCLSESARWWDAGKSVVVDNTNPSHADCMEFIALVRRSCPGRTPLPVRVFVFQASKALAMHMSNVRARLGLSPPIGRIAYNVFQSKHEAWTPASVKAANVEEVLEIPPVACFDGLQEGMRREFFLLS</sequence>
<dbReference type="AlphaFoldDB" id="A0A422Q883"/>
<keyword evidence="2" id="KW-1185">Reference proteome</keyword>
<proteinExistence type="predicted"/>
<organism evidence="1 2">
    <name type="scientific">Trypanosoma conorhini</name>
    <dbReference type="NCBI Taxonomy" id="83891"/>
    <lineage>
        <taxon>Eukaryota</taxon>
        <taxon>Discoba</taxon>
        <taxon>Euglenozoa</taxon>
        <taxon>Kinetoplastea</taxon>
        <taxon>Metakinetoplastina</taxon>
        <taxon>Trypanosomatida</taxon>
        <taxon>Trypanosomatidae</taxon>
        <taxon>Trypanosoma</taxon>
    </lineage>
</organism>
<dbReference type="Pfam" id="PF08645">
    <property type="entry name" value="PNK3P"/>
    <property type="match status" value="1"/>
</dbReference>
<dbReference type="GO" id="GO:0046403">
    <property type="term" value="F:polynucleotide 3'-phosphatase activity"/>
    <property type="evidence" value="ECO:0007669"/>
    <property type="project" value="TreeGrafter"/>
</dbReference>
<dbReference type="Pfam" id="PF13671">
    <property type="entry name" value="AAA_33"/>
    <property type="match status" value="1"/>
</dbReference>
<dbReference type="GO" id="GO:0006281">
    <property type="term" value="P:DNA repair"/>
    <property type="evidence" value="ECO:0007669"/>
    <property type="project" value="TreeGrafter"/>
</dbReference>
<dbReference type="EMBL" id="MKKU01000054">
    <property type="protein sequence ID" value="RNF26160.1"/>
    <property type="molecule type" value="Genomic_DNA"/>
</dbReference>
<dbReference type="GeneID" id="40315171"/>
<comment type="caution">
    <text evidence="1">The sequence shown here is derived from an EMBL/GenBank/DDBJ whole genome shotgun (WGS) entry which is preliminary data.</text>
</comment>
<dbReference type="Gene3D" id="3.40.50.300">
    <property type="entry name" value="P-loop containing nucleotide triphosphate hydrolases"/>
    <property type="match status" value="1"/>
</dbReference>
<evidence type="ECO:0000313" key="1">
    <source>
        <dbReference type="EMBL" id="RNF26160.1"/>
    </source>
</evidence>
<name>A0A422Q883_9TRYP</name>
<keyword evidence="1" id="KW-0418">Kinase</keyword>
<evidence type="ECO:0000313" key="2">
    <source>
        <dbReference type="Proteomes" id="UP000284403"/>
    </source>
</evidence>
<dbReference type="Proteomes" id="UP000284403">
    <property type="component" value="Unassembled WGS sequence"/>
</dbReference>
<dbReference type="InterPro" id="IPR023214">
    <property type="entry name" value="HAD_sf"/>
</dbReference>
<dbReference type="InterPro" id="IPR027417">
    <property type="entry name" value="P-loop_NTPase"/>
</dbReference>
<keyword evidence="1" id="KW-0808">Transferase</keyword>
<dbReference type="PANTHER" id="PTHR12083:SF9">
    <property type="entry name" value="BIFUNCTIONAL POLYNUCLEOTIDE PHOSPHATASE_KINASE"/>
    <property type="match status" value="1"/>
</dbReference>
<dbReference type="NCBIfam" id="TIGR01664">
    <property type="entry name" value="DNA-3'-Pase"/>
    <property type="match status" value="1"/>
</dbReference>
<dbReference type="InterPro" id="IPR006551">
    <property type="entry name" value="Polynucleotide_phosphatase"/>
</dbReference>
<dbReference type="SUPFAM" id="SSF52540">
    <property type="entry name" value="P-loop containing nucleoside triphosphate hydrolases"/>
    <property type="match status" value="1"/>
</dbReference>
<dbReference type="Gene3D" id="3.40.50.1000">
    <property type="entry name" value="HAD superfamily/HAD-like"/>
    <property type="match status" value="1"/>
</dbReference>
<dbReference type="GO" id="GO:0003690">
    <property type="term" value="F:double-stranded DNA binding"/>
    <property type="evidence" value="ECO:0007669"/>
    <property type="project" value="TreeGrafter"/>
</dbReference>
<protein>
    <submittedName>
        <fullName evidence="1">Putative polynucleotide kinase 3'-phosphatase</fullName>
    </submittedName>
</protein>